<gene>
    <name evidence="1" type="ORF">PR048_000983</name>
</gene>
<organism evidence="1 2">
    <name type="scientific">Dryococelus australis</name>
    <dbReference type="NCBI Taxonomy" id="614101"/>
    <lineage>
        <taxon>Eukaryota</taxon>
        <taxon>Metazoa</taxon>
        <taxon>Ecdysozoa</taxon>
        <taxon>Arthropoda</taxon>
        <taxon>Hexapoda</taxon>
        <taxon>Insecta</taxon>
        <taxon>Pterygota</taxon>
        <taxon>Neoptera</taxon>
        <taxon>Polyneoptera</taxon>
        <taxon>Phasmatodea</taxon>
        <taxon>Verophasmatodea</taxon>
        <taxon>Anareolatae</taxon>
        <taxon>Phasmatidae</taxon>
        <taxon>Eurycanthinae</taxon>
        <taxon>Dryococelus</taxon>
    </lineage>
</organism>
<reference evidence="1 2" key="1">
    <citation type="submission" date="2023-02" db="EMBL/GenBank/DDBJ databases">
        <title>LHISI_Scaffold_Assembly.</title>
        <authorList>
            <person name="Stuart O.P."/>
            <person name="Cleave R."/>
            <person name="Magrath M.J.L."/>
            <person name="Mikheyev A.S."/>
        </authorList>
    </citation>
    <scope>NUCLEOTIDE SEQUENCE [LARGE SCALE GENOMIC DNA]</scope>
    <source>
        <strain evidence="1">Daus_M_001</strain>
        <tissue evidence="1">Leg muscle</tissue>
    </source>
</reference>
<name>A0ABQ9IG62_9NEOP</name>
<keyword evidence="2" id="KW-1185">Reference proteome</keyword>
<comment type="caution">
    <text evidence="1">The sequence shown here is derived from an EMBL/GenBank/DDBJ whole genome shotgun (WGS) entry which is preliminary data.</text>
</comment>
<evidence type="ECO:0000313" key="1">
    <source>
        <dbReference type="EMBL" id="KAJ8895647.1"/>
    </source>
</evidence>
<accession>A0ABQ9IG62</accession>
<protein>
    <submittedName>
        <fullName evidence="1">Uncharacterized protein</fullName>
    </submittedName>
</protein>
<dbReference type="Proteomes" id="UP001159363">
    <property type="component" value="Chromosome 1"/>
</dbReference>
<proteinExistence type="predicted"/>
<dbReference type="EMBL" id="JARBHB010000001">
    <property type="protein sequence ID" value="KAJ8895647.1"/>
    <property type="molecule type" value="Genomic_DNA"/>
</dbReference>
<evidence type="ECO:0000313" key="2">
    <source>
        <dbReference type="Proteomes" id="UP001159363"/>
    </source>
</evidence>
<sequence length="423" mass="47597">MSSFTKYDHSHPKSWAEHLERFHFWLDLKGQITNDQKRGLLIDMLDDHSIHDLKDWITHETLRDRTYIELINVLNKNIVPTLNPMVCCSQYVNRRQLPSEKAVLASSCNFEGMVATIVLYQSVCGLLNADLQAKLFSEKELTAMKALDFVQLAQRFEENVIEVRNLCVEDIHKCVEVGHTAAKCPLPRNSLKVGHVIKACKQRDKSLLRSAETDHVYFVDNIIVAVVSSGVHYLAVSPKNVDLSYPGAHASSLHNESLFMISDRNSSLYTKSYSVQIQVNNVLMQFEIDSGRSRAHLNLDMYTTNFVNFDHGSVSHQRTCASQSSAIIEEFQVVVKYKHFTCNLPVLVVDGVGPNPLGRNWFQALDISIQGVFFLSPDTSYAGMYNEAFALTIMHLPTVSGHGTGCYKGHPLHINMNSDVAPV</sequence>